<dbReference type="EMBL" id="KK088434">
    <property type="protein sequence ID" value="EYE92988.1"/>
    <property type="molecule type" value="Genomic_DNA"/>
</dbReference>
<dbReference type="HOGENOM" id="CLU_013253_0_1_1"/>
<feature type="compositionally biased region" description="Low complexity" evidence="12">
    <location>
        <begin position="337"/>
        <end position="354"/>
    </location>
</feature>
<evidence type="ECO:0000256" key="5">
    <source>
        <dbReference type="ARBA" id="ARBA00022670"/>
    </source>
</evidence>
<dbReference type="AlphaFoldDB" id="A0A017S7G9"/>
<dbReference type="InterPro" id="IPR021109">
    <property type="entry name" value="Peptidase_aspartic_dom_sf"/>
</dbReference>
<evidence type="ECO:0000256" key="4">
    <source>
        <dbReference type="ARBA" id="ARBA00020252"/>
    </source>
</evidence>
<protein>
    <recommendedName>
        <fullName evidence="4">Aspergillopepsin-1</fullName>
        <ecNumber evidence="3">3.4.23.18</ecNumber>
    </recommendedName>
    <alternativeName>
        <fullName evidence="8">Aspergillopepsin I</fullName>
    </alternativeName>
    <alternativeName>
        <fullName evidence="9">Aspergillopeptidase A</fullName>
    </alternativeName>
</protein>
<evidence type="ECO:0000256" key="9">
    <source>
        <dbReference type="ARBA" id="ARBA00033457"/>
    </source>
</evidence>
<dbReference type="Gene3D" id="2.40.70.10">
    <property type="entry name" value="Acid Proteases"/>
    <property type="match status" value="2"/>
</dbReference>
<accession>A0A017S7G9</accession>
<dbReference type="InterPro" id="IPR001461">
    <property type="entry name" value="Aspartic_peptidase_A1"/>
</dbReference>
<feature type="active site" evidence="10">
    <location>
        <position position="103"/>
    </location>
</feature>
<dbReference type="PROSITE" id="PS00141">
    <property type="entry name" value="ASP_PROTEASE"/>
    <property type="match status" value="2"/>
</dbReference>
<evidence type="ECO:0000256" key="3">
    <source>
        <dbReference type="ARBA" id="ARBA00013210"/>
    </source>
</evidence>
<evidence type="ECO:0000256" key="8">
    <source>
        <dbReference type="ARBA" id="ARBA00029931"/>
    </source>
</evidence>
<dbReference type="EC" id="3.4.23.18" evidence="3"/>
<feature type="domain" description="Peptidase A1" evidence="14">
    <location>
        <begin position="87"/>
        <end position="456"/>
    </location>
</feature>
<evidence type="ECO:0000256" key="7">
    <source>
        <dbReference type="ARBA" id="ARBA00022801"/>
    </source>
</evidence>
<evidence type="ECO:0000256" key="12">
    <source>
        <dbReference type="SAM" id="MobiDB-lite"/>
    </source>
</evidence>
<evidence type="ECO:0000256" key="2">
    <source>
        <dbReference type="ARBA" id="ARBA00007447"/>
    </source>
</evidence>
<evidence type="ECO:0000256" key="13">
    <source>
        <dbReference type="SAM" id="SignalP"/>
    </source>
</evidence>
<dbReference type="GO" id="GO:0006508">
    <property type="term" value="P:proteolysis"/>
    <property type="evidence" value="ECO:0007669"/>
    <property type="project" value="UniProtKB-KW"/>
</dbReference>
<evidence type="ECO:0000313" key="15">
    <source>
        <dbReference type="EMBL" id="EYE92988.1"/>
    </source>
</evidence>
<evidence type="ECO:0000259" key="14">
    <source>
        <dbReference type="PROSITE" id="PS51767"/>
    </source>
</evidence>
<dbReference type="OrthoDB" id="2747330at2759"/>
<dbReference type="PROSITE" id="PS51767">
    <property type="entry name" value="PEPTIDASE_A1"/>
    <property type="match status" value="1"/>
</dbReference>
<gene>
    <name evidence="15" type="ORF">EURHEDRAFT_379758</name>
</gene>
<name>A0A017S7G9_ASPRC</name>
<keyword evidence="13" id="KW-0732">Signal</keyword>
<dbReference type="Proteomes" id="UP000019804">
    <property type="component" value="Unassembled WGS sequence"/>
</dbReference>
<dbReference type="STRING" id="1388766.A0A017S7G9"/>
<dbReference type="SUPFAM" id="SSF50630">
    <property type="entry name" value="Acid proteases"/>
    <property type="match status" value="1"/>
</dbReference>
<dbReference type="PANTHER" id="PTHR47966:SF2">
    <property type="entry name" value="ASPERGILLOPEPSIN-1-RELATED"/>
    <property type="match status" value="1"/>
</dbReference>
<dbReference type="GeneID" id="63694331"/>
<dbReference type="GO" id="GO:0004190">
    <property type="term" value="F:aspartic-type endopeptidase activity"/>
    <property type="evidence" value="ECO:0007669"/>
    <property type="project" value="UniProtKB-KW"/>
</dbReference>
<dbReference type="InterPro" id="IPR034163">
    <property type="entry name" value="Aspergillopepsin-like_cat_dom"/>
</dbReference>
<proteinExistence type="inferred from homology"/>
<sequence>MLVLNAIALLAGLSTVSAVPTAQPRRRGFTLNQLIKPTTQGLSRTVNLPGMYAGVYTKFGANVPTDIKSAADNGTAVAKPEDNDKEYLTPVKIGDTTLNLDIDTGSADLWVFSSELSTTAQSGHSIYKPASNATKMEGYSWEISYGDGSGATGDVYKDTVTVGGVTAHGQAVEAAKKISQSFVSDKNNDGLMGLAFSSLNTVKPHAQKNFFDTVKDDLDEPVFAVALKHHAAGSYDFGYIDKSKYTGSLTYTEVDSTDGYWMFTAEGYGIGDGDANSTPLTGIADTGTTLLMLPEEVVDAYYKQVSGAKRNVMAGGYVVPCDAELPDFTTVISSTASSGSGSSTGSSPSSSSTPGFGGSFGSGGSGFGDGGLGSIGDLLGSGIFSNKRSTRSSGSGSYKAVTPGKHIKMSAIDEEGSSCFGGIQSNSGMSFSIFGDVFLKSQYVVFDPEKPRLGFAPQA</sequence>
<feature type="chain" id="PRO_5001495732" description="Aspergillopepsin-1" evidence="13">
    <location>
        <begin position="19"/>
        <end position="459"/>
    </location>
</feature>
<keyword evidence="6 11" id="KW-0064">Aspartyl protease</keyword>
<comment type="catalytic activity">
    <reaction evidence="1">
        <text>Hydrolysis of proteins with broad specificity. Generally favors hydrophobic residues in P1 and P1', but also accepts Lys in P1, which leads to activation of trypsinogen. Does not clot milk.</text>
        <dbReference type="EC" id="3.4.23.18"/>
    </reaction>
</comment>
<comment type="similarity">
    <text evidence="2 11">Belongs to the peptidase A1 family.</text>
</comment>
<feature type="region of interest" description="Disordered" evidence="12">
    <location>
        <begin position="334"/>
        <end position="360"/>
    </location>
</feature>
<keyword evidence="5 11" id="KW-0645">Protease</keyword>
<evidence type="ECO:0000313" key="16">
    <source>
        <dbReference type="Proteomes" id="UP000019804"/>
    </source>
</evidence>
<dbReference type="PANTHER" id="PTHR47966">
    <property type="entry name" value="BETA-SITE APP-CLEAVING ENZYME, ISOFORM A-RELATED"/>
    <property type="match status" value="1"/>
</dbReference>
<reference evidence="16" key="1">
    <citation type="journal article" date="2014" name="Nat. Commun.">
        <title>Genomic adaptations of the halophilic Dead Sea filamentous fungus Eurotium rubrum.</title>
        <authorList>
            <person name="Kis-Papo T."/>
            <person name="Weig A.R."/>
            <person name="Riley R."/>
            <person name="Persoh D."/>
            <person name="Salamov A."/>
            <person name="Sun H."/>
            <person name="Lipzen A."/>
            <person name="Wasser S.P."/>
            <person name="Rambold G."/>
            <person name="Grigoriev I.V."/>
            <person name="Nevo E."/>
        </authorList>
    </citation>
    <scope>NUCLEOTIDE SEQUENCE [LARGE SCALE GENOMIC DNA]</scope>
    <source>
        <strain evidence="16">CBS 135680</strain>
    </source>
</reference>
<dbReference type="Pfam" id="PF00026">
    <property type="entry name" value="Asp"/>
    <property type="match status" value="2"/>
</dbReference>
<evidence type="ECO:0000256" key="6">
    <source>
        <dbReference type="ARBA" id="ARBA00022750"/>
    </source>
</evidence>
<evidence type="ECO:0000256" key="11">
    <source>
        <dbReference type="RuleBase" id="RU000454"/>
    </source>
</evidence>
<keyword evidence="7 11" id="KW-0378">Hydrolase</keyword>
<organism evidence="15 16">
    <name type="scientific">Aspergillus ruber (strain CBS 135680)</name>
    <dbReference type="NCBI Taxonomy" id="1388766"/>
    <lineage>
        <taxon>Eukaryota</taxon>
        <taxon>Fungi</taxon>
        <taxon>Dikarya</taxon>
        <taxon>Ascomycota</taxon>
        <taxon>Pezizomycotina</taxon>
        <taxon>Eurotiomycetes</taxon>
        <taxon>Eurotiomycetidae</taxon>
        <taxon>Eurotiales</taxon>
        <taxon>Aspergillaceae</taxon>
        <taxon>Aspergillus</taxon>
        <taxon>Aspergillus subgen. Aspergillus</taxon>
    </lineage>
</organism>
<keyword evidence="16" id="KW-1185">Reference proteome</keyword>
<dbReference type="InterPro" id="IPR033121">
    <property type="entry name" value="PEPTIDASE_A1"/>
</dbReference>
<feature type="active site" evidence="10">
    <location>
        <position position="285"/>
    </location>
</feature>
<dbReference type="FunFam" id="2.40.70.10:FF:000026">
    <property type="entry name" value="Endothiapepsin"/>
    <property type="match status" value="1"/>
</dbReference>
<evidence type="ECO:0000256" key="1">
    <source>
        <dbReference type="ARBA" id="ARBA00000391"/>
    </source>
</evidence>
<dbReference type="RefSeq" id="XP_040636676.1">
    <property type="nucleotide sequence ID" value="XM_040779207.1"/>
</dbReference>
<evidence type="ECO:0000256" key="10">
    <source>
        <dbReference type="PIRSR" id="PIRSR601461-1"/>
    </source>
</evidence>
<dbReference type="PRINTS" id="PR00792">
    <property type="entry name" value="PEPSIN"/>
</dbReference>
<feature type="signal peptide" evidence="13">
    <location>
        <begin position="1"/>
        <end position="18"/>
    </location>
</feature>
<dbReference type="CDD" id="cd06097">
    <property type="entry name" value="Aspergillopepsin_like"/>
    <property type="match status" value="1"/>
</dbReference>
<dbReference type="InterPro" id="IPR001969">
    <property type="entry name" value="Aspartic_peptidase_AS"/>
</dbReference>